<organism evidence="1 2">
    <name type="scientific">Albibacterium profundi</name>
    <dbReference type="NCBI Taxonomy" id="3134906"/>
    <lineage>
        <taxon>Bacteria</taxon>
        <taxon>Pseudomonadati</taxon>
        <taxon>Bacteroidota</taxon>
        <taxon>Sphingobacteriia</taxon>
        <taxon>Sphingobacteriales</taxon>
        <taxon>Sphingobacteriaceae</taxon>
        <taxon>Albibacterium</taxon>
    </lineage>
</organism>
<comment type="caution">
    <text evidence="1">The sequence shown here is derived from an EMBL/GenBank/DDBJ whole genome shotgun (WGS) entry which is preliminary data.</text>
</comment>
<dbReference type="InterPro" id="IPR023214">
    <property type="entry name" value="HAD_sf"/>
</dbReference>
<dbReference type="Gene3D" id="1.10.150.520">
    <property type="match status" value="1"/>
</dbReference>
<dbReference type="EMBL" id="JBBVGT010000001">
    <property type="protein sequence ID" value="MFB5944323.1"/>
    <property type="molecule type" value="Genomic_DNA"/>
</dbReference>
<dbReference type="Proteomes" id="UP001580928">
    <property type="component" value="Unassembled WGS sequence"/>
</dbReference>
<dbReference type="Gene3D" id="3.40.50.1000">
    <property type="entry name" value="HAD superfamily/HAD-like"/>
    <property type="match status" value="1"/>
</dbReference>
<evidence type="ECO:0000313" key="1">
    <source>
        <dbReference type="EMBL" id="MFB5944323.1"/>
    </source>
</evidence>
<accession>A0ABV5C9V4</accession>
<protein>
    <submittedName>
        <fullName evidence="1">HAD family hydrolase</fullName>
    </submittedName>
</protein>
<keyword evidence="1" id="KW-0378">Hydrolase</keyword>
<dbReference type="InterPro" id="IPR036412">
    <property type="entry name" value="HAD-like_sf"/>
</dbReference>
<name>A0ABV5C9V4_9SPHI</name>
<gene>
    <name evidence="1" type="ORF">WKR92_00615</name>
</gene>
<sequence>MIRFADLEKDKSAFIFGLDDVLYPVKDYDLQVFYLFANLLEYTEGVPAAADLTAFLKKSYESHGKEGLFTKAAEVFGIDEKYHENFKKMGVNAQLPLRLIIYPPMLKLLHSIHDAKKSIFVLTEGNPLVQLNKLKYIDWEGLEKDLKVYFYDEIKVVRKQEPLHYLMEENKLDANKTVFIGHTVQEAVCKELNIDFLDASDLLDGN</sequence>
<keyword evidence="2" id="KW-1185">Reference proteome</keyword>
<proteinExistence type="predicted"/>
<reference evidence="1 2" key="1">
    <citation type="submission" date="2024-04" db="EMBL/GenBank/DDBJ databases">
        <title>Albibacterium profundi sp. nov., isolated from sediment of the Challenger Deep of Mariana Trench.</title>
        <authorList>
            <person name="Wang Y."/>
        </authorList>
    </citation>
    <scope>NUCLEOTIDE SEQUENCE [LARGE SCALE GENOMIC DNA]</scope>
    <source>
        <strain evidence="1 2">RHL897</strain>
    </source>
</reference>
<dbReference type="SUPFAM" id="SSF56784">
    <property type="entry name" value="HAD-like"/>
    <property type="match status" value="1"/>
</dbReference>
<dbReference type="GO" id="GO:0016787">
    <property type="term" value="F:hydrolase activity"/>
    <property type="evidence" value="ECO:0007669"/>
    <property type="project" value="UniProtKB-KW"/>
</dbReference>
<evidence type="ECO:0000313" key="2">
    <source>
        <dbReference type="Proteomes" id="UP001580928"/>
    </source>
</evidence>
<dbReference type="RefSeq" id="WP_375555904.1">
    <property type="nucleotide sequence ID" value="NZ_JBBVGT010000001.1"/>
</dbReference>